<protein>
    <submittedName>
        <fullName evidence="1">Uncharacterized protein</fullName>
    </submittedName>
</protein>
<proteinExistence type="predicted"/>
<name>A0A060QHQ3_9PROT</name>
<comment type="caution">
    <text evidence="1">The sequence shown here is derived from an EMBL/GenBank/DDBJ whole genome shotgun (WGS) entry which is preliminary data.</text>
</comment>
<reference evidence="1 2" key="2">
    <citation type="journal article" date="2014" name="PLoS ONE">
        <title>Evolution of mitochondria reconstructed from the energy metabolism of living bacteria.</title>
        <authorList>
            <person name="Degli Esposti M."/>
            <person name="Chouaia B."/>
            <person name="Comandatore F."/>
            <person name="Crotti E."/>
            <person name="Sassera D."/>
            <person name="Lievens P.M."/>
            <person name="Daffonchio D."/>
            <person name="Bandi C."/>
        </authorList>
    </citation>
    <scope>NUCLEOTIDE SEQUENCE [LARGE SCALE GENOMIC DNA]</scope>
    <source>
        <strain evidence="1 2">SF2.1</strain>
    </source>
</reference>
<dbReference type="AlphaFoldDB" id="A0A060QHQ3"/>
<evidence type="ECO:0000313" key="2">
    <source>
        <dbReference type="Proteomes" id="UP000027583"/>
    </source>
</evidence>
<reference evidence="1 2" key="1">
    <citation type="journal article" date="2014" name="Genome Biol. Evol.">
        <title>Acetic acid bacteria genomes reveal functional traits for adaptation to life in insect guts.</title>
        <authorList>
            <person name="Chouaia B."/>
            <person name="Gaiarsa S."/>
            <person name="Crotti E."/>
            <person name="Comandatore F."/>
            <person name="Degli Esposti M."/>
            <person name="Ricci I."/>
            <person name="Alma A."/>
            <person name="Favia G."/>
            <person name="Bandi C."/>
            <person name="Daffonchio D."/>
        </authorList>
    </citation>
    <scope>NUCLEOTIDE SEQUENCE [LARGE SCALE GENOMIC DNA]</scope>
    <source>
        <strain evidence="1 2">SF2.1</strain>
    </source>
</reference>
<dbReference type="Proteomes" id="UP000027583">
    <property type="component" value="Unassembled WGS sequence"/>
</dbReference>
<gene>
    <name evidence="1" type="ORF">ASAP_0272</name>
</gene>
<organism evidence="1 2">
    <name type="scientific">Asaia bogorensis</name>
    <dbReference type="NCBI Taxonomy" id="91915"/>
    <lineage>
        <taxon>Bacteria</taxon>
        <taxon>Pseudomonadati</taxon>
        <taxon>Pseudomonadota</taxon>
        <taxon>Alphaproteobacteria</taxon>
        <taxon>Acetobacterales</taxon>
        <taxon>Acetobacteraceae</taxon>
        <taxon>Asaia</taxon>
    </lineage>
</organism>
<accession>A0A060QHQ3</accession>
<dbReference type="EMBL" id="CBLX010000003">
    <property type="protein sequence ID" value="CDG38317.1"/>
    <property type="molecule type" value="Genomic_DNA"/>
</dbReference>
<sequence>MKNCPITIRDRYETSAVPEDPAFLLVRSDIIMGALCSD</sequence>
<evidence type="ECO:0000313" key="1">
    <source>
        <dbReference type="EMBL" id="CDG38317.1"/>
    </source>
</evidence>